<dbReference type="CDD" id="cd07302">
    <property type="entry name" value="CHD"/>
    <property type="match status" value="1"/>
</dbReference>
<dbReference type="STRING" id="1890364.A0A2P6N9N6"/>
<dbReference type="Gene3D" id="6.10.340.10">
    <property type="match status" value="1"/>
</dbReference>
<evidence type="ECO:0000313" key="4">
    <source>
        <dbReference type="Proteomes" id="UP000241769"/>
    </source>
</evidence>
<evidence type="ECO:0000259" key="2">
    <source>
        <dbReference type="PROSITE" id="PS50125"/>
    </source>
</evidence>
<feature type="transmembrane region" description="Helical" evidence="1">
    <location>
        <begin position="406"/>
        <end position="432"/>
    </location>
</feature>
<dbReference type="Proteomes" id="UP000241769">
    <property type="component" value="Unassembled WGS sequence"/>
</dbReference>
<dbReference type="PROSITE" id="PS50125">
    <property type="entry name" value="GUANYLATE_CYCLASE_2"/>
    <property type="match status" value="1"/>
</dbReference>
<comment type="caution">
    <text evidence="3">The sequence shown here is derived from an EMBL/GenBank/DDBJ whole genome shotgun (WGS) entry which is preliminary data.</text>
</comment>
<keyword evidence="1" id="KW-0812">Transmembrane</keyword>
<dbReference type="InterPro" id="IPR029787">
    <property type="entry name" value="Nucleotide_cyclase"/>
</dbReference>
<dbReference type="Gene3D" id="3.30.70.1230">
    <property type="entry name" value="Nucleotide cyclase"/>
    <property type="match status" value="1"/>
</dbReference>
<feature type="domain" description="Guanylate cyclase" evidence="2">
    <location>
        <begin position="510"/>
        <end position="642"/>
    </location>
</feature>
<reference evidence="3 4" key="1">
    <citation type="journal article" date="2018" name="Genome Biol. Evol.">
        <title>Multiple Roots of Fruiting Body Formation in Amoebozoa.</title>
        <authorList>
            <person name="Hillmann F."/>
            <person name="Forbes G."/>
            <person name="Novohradska S."/>
            <person name="Ferling I."/>
            <person name="Riege K."/>
            <person name="Groth M."/>
            <person name="Westermann M."/>
            <person name="Marz M."/>
            <person name="Spaller T."/>
            <person name="Winckler T."/>
            <person name="Schaap P."/>
            <person name="Glockner G."/>
        </authorList>
    </citation>
    <scope>NUCLEOTIDE SEQUENCE [LARGE SCALE GENOMIC DNA]</scope>
    <source>
        <strain evidence="3 4">Jena</strain>
    </source>
</reference>
<dbReference type="OrthoDB" id="20045at2759"/>
<dbReference type="GO" id="GO:0035556">
    <property type="term" value="P:intracellular signal transduction"/>
    <property type="evidence" value="ECO:0007669"/>
    <property type="project" value="InterPro"/>
</dbReference>
<proteinExistence type="predicted"/>
<protein>
    <submittedName>
        <fullName evidence="3">Adenylate/guanylate cyclase with integral membrane sensor</fullName>
    </submittedName>
</protein>
<dbReference type="AlphaFoldDB" id="A0A2P6N9N6"/>
<feature type="transmembrane region" description="Helical" evidence="1">
    <location>
        <begin position="373"/>
        <end position="394"/>
    </location>
</feature>
<feature type="transmembrane region" description="Helical" evidence="1">
    <location>
        <begin position="103"/>
        <end position="121"/>
    </location>
</feature>
<keyword evidence="1" id="KW-0472">Membrane</keyword>
<dbReference type="Pfam" id="PF00211">
    <property type="entry name" value="Guanylate_cyc"/>
    <property type="match status" value="1"/>
</dbReference>
<dbReference type="InParanoid" id="A0A2P6N9N6"/>
<dbReference type="GO" id="GO:0009190">
    <property type="term" value="P:cyclic nucleotide biosynthetic process"/>
    <property type="evidence" value="ECO:0007669"/>
    <property type="project" value="InterPro"/>
</dbReference>
<dbReference type="InterPro" id="IPR001054">
    <property type="entry name" value="A/G_cyclase"/>
</dbReference>
<accession>A0A2P6N9N6</accession>
<dbReference type="SUPFAM" id="SSF55073">
    <property type="entry name" value="Nucleotide cyclase"/>
    <property type="match status" value="1"/>
</dbReference>
<keyword evidence="4" id="KW-1185">Reference proteome</keyword>
<dbReference type="InterPro" id="IPR050697">
    <property type="entry name" value="Adenylyl/Guanylyl_Cyclase_3/4"/>
</dbReference>
<keyword evidence="1" id="KW-1133">Transmembrane helix</keyword>
<gene>
    <name evidence="3" type="ORF">PROFUN_10704</name>
</gene>
<dbReference type="PANTHER" id="PTHR43081">
    <property type="entry name" value="ADENYLATE CYCLASE, TERMINAL-DIFFERENTIATION SPECIFIC-RELATED"/>
    <property type="match status" value="1"/>
</dbReference>
<dbReference type="PANTHER" id="PTHR43081:SF1">
    <property type="entry name" value="ADENYLATE CYCLASE, TERMINAL-DIFFERENTIATION SPECIFIC"/>
    <property type="match status" value="1"/>
</dbReference>
<evidence type="ECO:0000256" key="1">
    <source>
        <dbReference type="SAM" id="Phobius"/>
    </source>
</evidence>
<name>A0A2P6N9N6_9EUKA</name>
<dbReference type="SMART" id="SM00044">
    <property type="entry name" value="CYCc"/>
    <property type="match status" value="1"/>
</dbReference>
<evidence type="ECO:0000313" key="3">
    <source>
        <dbReference type="EMBL" id="PRP80649.1"/>
    </source>
</evidence>
<feature type="transmembrane region" description="Helical" evidence="1">
    <location>
        <begin position="63"/>
        <end position="82"/>
    </location>
</feature>
<sequence length="761" mass="84462">MVQLNEVVPFEEGLTLDISQALSSSTSDTEIPSTFSSSVSFGLHRKGSRWKELVSSLLSIRSIYITMAVLLVSITASSLAALSVVSQKQLAETGLRDRAASNAFLTSAAVAVKMTIGFNLVKAHTFTSFGFDPLQLNGSYPVPLPLNYQFWINNAQSSVAQVGSNNYFACVFPDGKMILSSWATDGTISLAVSYPASNPNTVTMSYWKTGGLPLPKANLFFGSSSFVLNDTWVINQHFNSLIGKNPPCNTTFQYSDLVQTPARLKRVVNSFAVAYAVCDSNNKTIAGLISSITTNTISAILNTTDGSSMSLIINQDRMLVATSNGDSPFANATSTSPRVYAPNSTIHWIAQVSAAVPVSQNYSAFISIDGNNYLMLAMPAIGIPFTKWTLVKIYPMAPTEEIQRRYMITVIGITIAIVIASIIVVMLVAYWMTKPLKHLSQELRHVARMELDLRQLSTPRFYEAKLLQSSFMQLHTAIKSFRKFVPNQVILNILKYNREAVSHLSPAKVTIMFHDIQGFTSLAETMKPMQLAALTEEYLEAMTFIISQYGGTVDKYIGDCIMSIFNKPERLPDHPTVACRTAVACMRELQHLNKRWKSQYGVQISSRIGIHTGEALVGNMGSDVRMNYTVIGDNVNIAARLESINKVYGTDIIISEAVNKCIPEELMSRRLATVRVPGKTTQMDIYQLSFRDDGLREFYSLYEQSLHSLEMYDMKNAKKRILEALDLRPNDTASMRLLQRIVDSPEEQRNDWTFVETLTKG</sequence>
<dbReference type="EMBL" id="MDYQ01000142">
    <property type="protein sequence ID" value="PRP80649.1"/>
    <property type="molecule type" value="Genomic_DNA"/>
</dbReference>
<organism evidence="3 4">
    <name type="scientific">Planoprotostelium fungivorum</name>
    <dbReference type="NCBI Taxonomy" id="1890364"/>
    <lineage>
        <taxon>Eukaryota</taxon>
        <taxon>Amoebozoa</taxon>
        <taxon>Evosea</taxon>
        <taxon>Variosea</taxon>
        <taxon>Cavosteliida</taxon>
        <taxon>Cavosteliaceae</taxon>
        <taxon>Planoprotostelium</taxon>
    </lineage>
</organism>